<reference evidence="1 2" key="1">
    <citation type="submission" date="2019-08" db="EMBL/GenBank/DDBJ databases">
        <title>Complete genome sequence of Kushneria sp. YCWA18, a halophilic phosphate-solubilizing bacterium isolated from Daqiao saltern in China.</title>
        <authorList>
            <person name="Du G.-X."/>
            <person name="Qu L.-Y."/>
        </authorList>
    </citation>
    <scope>NUCLEOTIDE SEQUENCE [LARGE SCALE GENOMIC DNA]</scope>
    <source>
        <strain evidence="1 2">YCWA18</strain>
    </source>
</reference>
<evidence type="ECO:0000313" key="1">
    <source>
        <dbReference type="EMBL" id="QEL11318.1"/>
    </source>
</evidence>
<keyword evidence="2" id="KW-1185">Reference proteome</keyword>
<dbReference type="AlphaFoldDB" id="A0A1S1NZ25"/>
<dbReference type="RefSeq" id="WP_070977660.1">
    <property type="nucleotide sequence ID" value="NZ_CP043420.1"/>
</dbReference>
<dbReference type="STRING" id="657387.BH688_05580"/>
<dbReference type="Pfam" id="PF05135">
    <property type="entry name" value="Phage_connect_1"/>
    <property type="match status" value="1"/>
</dbReference>
<organism evidence="1 2">
    <name type="scientific">Kushneria phosphatilytica</name>
    <dbReference type="NCBI Taxonomy" id="657387"/>
    <lineage>
        <taxon>Bacteria</taxon>
        <taxon>Pseudomonadati</taxon>
        <taxon>Pseudomonadota</taxon>
        <taxon>Gammaproteobacteria</taxon>
        <taxon>Oceanospirillales</taxon>
        <taxon>Halomonadaceae</taxon>
        <taxon>Kushneria</taxon>
    </lineage>
</organism>
<dbReference type="Gene3D" id="1.10.3230.30">
    <property type="entry name" value="Phage gp6-like head-tail connector protein"/>
    <property type="match status" value="1"/>
</dbReference>
<dbReference type="Proteomes" id="UP000322553">
    <property type="component" value="Chromosome"/>
</dbReference>
<gene>
    <name evidence="1" type="ORF">FY550_09330</name>
</gene>
<dbReference type="InterPro" id="IPR006450">
    <property type="entry name" value="Phage_HK97_gp6-like"/>
</dbReference>
<evidence type="ECO:0000313" key="2">
    <source>
        <dbReference type="Proteomes" id="UP000322553"/>
    </source>
</evidence>
<name>A0A1S1NZ25_9GAMM</name>
<dbReference type="InterPro" id="IPR021146">
    <property type="entry name" value="Phage_gp6-like_head-tail"/>
</dbReference>
<accession>A0A1S1NZ25</accession>
<protein>
    <submittedName>
        <fullName evidence="1">Phage gp6-like head-tail connector protein</fullName>
    </submittedName>
</protein>
<dbReference type="KEGG" id="kuy:FY550_09330"/>
<sequence length="123" mass="13888">MIEPTQVVSLDTMKAHLRLDHDAEDELISLYAGAALDWCLWYCDNPNQDSADALSRNFKAAMLLVLGDLFANREAQFENSAYTNPTAENLLWADRDWAHRKGDEDGTAASSTYDRRRSATGYR</sequence>
<proteinExistence type="predicted"/>
<dbReference type="CDD" id="cd08054">
    <property type="entry name" value="gp6"/>
    <property type="match status" value="1"/>
</dbReference>
<dbReference type="OrthoDB" id="8452319at2"/>
<dbReference type="EMBL" id="CP043420">
    <property type="protein sequence ID" value="QEL11318.1"/>
    <property type="molecule type" value="Genomic_DNA"/>
</dbReference>
<dbReference type="NCBIfam" id="TIGR01560">
    <property type="entry name" value="put_DNA_pack"/>
    <property type="match status" value="1"/>
</dbReference>